<accession>A0A2N0NVT2</accession>
<dbReference type="Pfam" id="PF20147">
    <property type="entry name" value="Crinkler"/>
    <property type="match status" value="1"/>
</dbReference>
<sequence length="255" mass="30023">MEQITLFCLVYGVTPVEDRIFPIHISRNNTIAKLCDMIVGKRHDNYSGENLTLWKMKKKSDRFKVETKSGCFRLDNINQTVLNIIELSKVFPKEKFVDDLDEKENEKAVNSLLIKKLANIVSSPYSRKNKDIFWNEYTFLFNERKRFSHTRFSYKTMKEELREMDFHISEDTLSKIYRHVSSPNKNSRKAIEAWDKLASVSYDYDSRATDYETYATIVRNTSKQEMISPTSYQSSNCKEIFISSLFAKQNNLLHL</sequence>
<reference evidence="5 6" key="2">
    <citation type="submission" date="2017-09" db="EMBL/GenBank/DDBJ databases">
        <title>Extensive intraspecific genome diversity in a model arbuscular mycorrhizal fungus.</title>
        <authorList>
            <person name="Chen E.C."/>
            <person name="Morin E."/>
            <person name="Beaudet D."/>
            <person name="Noel J."/>
            <person name="Ndikumana S."/>
            <person name="Charron P."/>
            <person name="St-Onge C."/>
            <person name="Giorgi J."/>
            <person name="Grigoriev I.V."/>
            <person name="Roux C."/>
            <person name="Martin F.M."/>
            <person name="Corradi N."/>
        </authorList>
    </citation>
    <scope>NUCLEOTIDE SEQUENCE [LARGE SCALE GENOMIC DNA]</scope>
    <source>
        <strain evidence="5 6">A5</strain>
    </source>
</reference>
<dbReference type="GO" id="GO:0005576">
    <property type="term" value="C:extracellular region"/>
    <property type="evidence" value="ECO:0007669"/>
    <property type="project" value="UniProtKB-SubCell"/>
</dbReference>
<evidence type="ECO:0000256" key="1">
    <source>
        <dbReference type="ARBA" id="ARBA00004340"/>
    </source>
</evidence>
<gene>
    <name evidence="5" type="ORF">RhiirA5_431044</name>
</gene>
<dbReference type="VEuPathDB" id="FungiDB:RhiirA1_473246"/>
<dbReference type="VEuPathDB" id="FungiDB:FUN_022746"/>
<evidence type="ECO:0000259" key="4">
    <source>
        <dbReference type="Pfam" id="PF20147"/>
    </source>
</evidence>
<dbReference type="GO" id="GO:0043657">
    <property type="term" value="C:host cell"/>
    <property type="evidence" value="ECO:0007669"/>
    <property type="project" value="UniProtKB-SubCell"/>
</dbReference>
<evidence type="ECO:0000313" key="6">
    <source>
        <dbReference type="Proteomes" id="UP000232722"/>
    </source>
</evidence>
<evidence type="ECO:0000313" key="5">
    <source>
        <dbReference type="EMBL" id="PKB98645.1"/>
    </source>
</evidence>
<feature type="domain" description="Crinkler effector protein N-terminal" evidence="4">
    <location>
        <begin position="4"/>
        <end position="101"/>
    </location>
</feature>
<dbReference type="EMBL" id="LLXJ01002539">
    <property type="protein sequence ID" value="PKB98645.1"/>
    <property type="molecule type" value="Genomic_DNA"/>
</dbReference>
<dbReference type="AlphaFoldDB" id="A0A2N0NVT2"/>
<dbReference type="Proteomes" id="UP000232722">
    <property type="component" value="Unassembled WGS sequence"/>
</dbReference>
<evidence type="ECO:0000256" key="3">
    <source>
        <dbReference type="ARBA" id="ARBA00022525"/>
    </source>
</evidence>
<comment type="subcellular location">
    <subcellularLocation>
        <location evidence="1">Host cell</location>
    </subcellularLocation>
    <subcellularLocation>
        <location evidence="2">Secreted</location>
    </subcellularLocation>
</comment>
<comment type="caution">
    <text evidence="5">The sequence shown here is derived from an EMBL/GenBank/DDBJ whole genome shotgun (WGS) entry which is preliminary data.</text>
</comment>
<evidence type="ECO:0000256" key="2">
    <source>
        <dbReference type="ARBA" id="ARBA00004613"/>
    </source>
</evidence>
<reference evidence="5 6" key="1">
    <citation type="submission" date="2016-04" db="EMBL/GenBank/DDBJ databases">
        <title>Genome analyses suggest a sexual origin of heterokaryosis in a supposedly ancient asexual fungus.</title>
        <authorList>
            <person name="Ropars J."/>
            <person name="Sedzielewska K."/>
            <person name="Noel J."/>
            <person name="Charron P."/>
            <person name="Farinelli L."/>
            <person name="Marton T."/>
            <person name="Kruger M."/>
            <person name="Pelin A."/>
            <person name="Brachmann A."/>
            <person name="Corradi N."/>
        </authorList>
    </citation>
    <scope>NUCLEOTIDE SEQUENCE [LARGE SCALE GENOMIC DNA]</scope>
    <source>
        <strain evidence="5 6">A5</strain>
    </source>
</reference>
<name>A0A2N0NVT2_9GLOM</name>
<organism evidence="5 6">
    <name type="scientific">Rhizophagus irregularis</name>
    <dbReference type="NCBI Taxonomy" id="588596"/>
    <lineage>
        <taxon>Eukaryota</taxon>
        <taxon>Fungi</taxon>
        <taxon>Fungi incertae sedis</taxon>
        <taxon>Mucoromycota</taxon>
        <taxon>Glomeromycotina</taxon>
        <taxon>Glomeromycetes</taxon>
        <taxon>Glomerales</taxon>
        <taxon>Glomeraceae</taxon>
        <taxon>Rhizophagus</taxon>
    </lineage>
</organism>
<protein>
    <recommendedName>
        <fullName evidence="4">Crinkler effector protein N-terminal domain-containing protein</fullName>
    </recommendedName>
</protein>
<dbReference type="InterPro" id="IPR045379">
    <property type="entry name" value="Crinkler_N"/>
</dbReference>
<proteinExistence type="predicted"/>
<keyword evidence="3" id="KW-0964">Secreted</keyword>
<dbReference type="VEuPathDB" id="FungiDB:RhiirFUN_025320"/>